<dbReference type="EMBL" id="KB456271">
    <property type="protein sequence ID" value="EMF08283.1"/>
    <property type="molecule type" value="Genomic_DNA"/>
</dbReference>
<feature type="region of interest" description="Disordered" evidence="1">
    <location>
        <begin position="1"/>
        <end position="38"/>
    </location>
</feature>
<dbReference type="AlphaFoldDB" id="M3BQ56"/>
<dbReference type="RefSeq" id="XP_016756404.1">
    <property type="nucleotide sequence ID" value="XM_016907829.1"/>
</dbReference>
<protein>
    <submittedName>
        <fullName evidence="2">Uncharacterized protein</fullName>
    </submittedName>
</protein>
<evidence type="ECO:0000313" key="3">
    <source>
        <dbReference type="Proteomes" id="UP000016931"/>
    </source>
</evidence>
<feature type="compositionally biased region" description="Polar residues" evidence="1">
    <location>
        <begin position="16"/>
        <end position="28"/>
    </location>
</feature>
<evidence type="ECO:0000313" key="2">
    <source>
        <dbReference type="EMBL" id="EMF08283.1"/>
    </source>
</evidence>
<accession>M3BQ56</accession>
<proteinExistence type="predicted"/>
<dbReference type="HOGENOM" id="CLU_1836399_0_0_1"/>
<name>M3BQ56_SPHMS</name>
<sequence length="140" mass="15627">MDYSIELHRHTREQQASKSTVAGAQHGSTVGEGTRHHKRWEQQLDRMKTDLGGRGRVQTMAEEDTGGRVTAARAAAGEDGVLLSQTEPPMPPKILKRREQHLKRMREALGSPALRFVEEEGGEDQKQHPVYTLCACCVLQ</sequence>
<gene>
    <name evidence="2" type="ORF">SEPMUDRAFT_159218</name>
</gene>
<feature type="compositionally biased region" description="Basic and acidic residues" evidence="1">
    <location>
        <begin position="1"/>
        <end position="15"/>
    </location>
</feature>
<keyword evidence="3" id="KW-1185">Reference proteome</keyword>
<evidence type="ECO:0000256" key="1">
    <source>
        <dbReference type="SAM" id="MobiDB-lite"/>
    </source>
</evidence>
<reference evidence="2 3" key="1">
    <citation type="journal article" date="2012" name="PLoS Pathog.">
        <title>Diverse lifestyles and strategies of plant pathogenesis encoded in the genomes of eighteen Dothideomycetes fungi.</title>
        <authorList>
            <person name="Ohm R.A."/>
            <person name="Feau N."/>
            <person name="Henrissat B."/>
            <person name="Schoch C.L."/>
            <person name="Horwitz B.A."/>
            <person name="Barry K.W."/>
            <person name="Condon B.J."/>
            <person name="Copeland A.C."/>
            <person name="Dhillon B."/>
            <person name="Glaser F."/>
            <person name="Hesse C.N."/>
            <person name="Kosti I."/>
            <person name="LaButti K."/>
            <person name="Lindquist E.A."/>
            <person name="Lucas S."/>
            <person name="Salamov A.A."/>
            <person name="Bradshaw R.E."/>
            <person name="Ciuffetti L."/>
            <person name="Hamelin R.C."/>
            <person name="Kema G.H.J."/>
            <person name="Lawrence C."/>
            <person name="Scott J.A."/>
            <person name="Spatafora J.W."/>
            <person name="Turgeon B.G."/>
            <person name="de Wit P.J.G.M."/>
            <person name="Zhong S."/>
            <person name="Goodwin S.B."/>
            <person name="Grigoriev I.V."/>
        </authorList>
    </citation>
    <scope>NUCLEOTIDE SEQUENCE [LARGE SCALE GENOMIC DNA]</scope>
    <source>
        <strain evidence="2 3">SO2202</strain>
    </source>
</reference>
<dbReference type="GeneID" id="27904966"/>
<organism evidence="2 3">
    <name type="scientific">Sphaerulina musiva (strain SO2202)</name>
    <name type="common">Poplar stem canker fungus</name>
    <name type="synonym">Septoria musiva</name>
    <dbReference type="NCBI Taxonomy" id="692275"/>
    <lineage>
        <taxon>Eukaryota</taxon>
        <taxon>Fungi</taxon>
        <taxon>Dikarya</taxon>
        <taxon>Ascomycota</taxon>
        <taxon>Pezizomycotina</taxon>
        <taxon>Dothideomycetes</taxon>
        <taxon>Dothideomycetidae</taxon>
        <taxon>Mycosphaerellales</taxon>
        <taxon>Mycosphaerellaceae</taxon>
        <taxon>Sphaerulina</taxon>
    </lineage>
</organism>
<dbReference type="Proteomes" id="UP000016931">
    <property type="component" value="Unassembled WGS sequence"/>
</dbReference>